<dbReference type="OrthoDB" id="840309at2"/>
<dbReference type="STRING" id="237018.SAMN04489723_10452"/>
<evidence type="ECO:0000313" key="2">
    <source>
        <dbReference type="Proteomes" id="UP000198790"/>
    </source>
</evidence>
<dbReference type="AlphaFoldDB" id="A0A1I0Y2N3"/>
<reference evidence="1 2" key="1">
    <citation type="submission" date="2016-10" db="EMBL/GenBank/DDBJ databases">
        <authorList>
            <person name="de Groot N.N."/>
        </authorList>
    </citation>
    <scope>NUCLEOTIDE SEQUENCE [LARGE SCALE GENOMIC DNA]</scope>
    <source>
        <strain evidence="1 2">DSM 23399</strain>
    </source>
</reference>
<dbReference type="RefSeq" id="WP_139229051.1">
    <property type="nucleotide sequence ID" value="NZ_FOKK01000004.1"/>
</dbReference>
<keyword evidence="2" id="KW-1185">Reference proteome</keyword>
<dbReference type="Proteomes" id="UP000198790">
    <property type="component" value="Unassembled WGS sequence"/>
</dbReference>
<evidence type="ECO:0000313" key="1">
    <source>
        <dbReference type="EMBL" id="SFB06870.1"/>
    </source>
</evidence>
<organism evidence="1 2">
    <name type="scientific">Algoriphagus aquimarinus</name>
    <dbReference type="NCBI Taxonomy" id="237018"/>
    <lineage>
        <taxon>Bacteria</taxon>
        <taxon>Pseudomonadati</taxon>
        <taxon>Bacteroidota</taxon>
        <taxon>Cytophagia</taxon>
        <taxon>Cytophagales</taxon>
        <taxon>Cyclobacteriaceae</taxon>
        <taxon>Algoriphagus</taxon>
    </lineage>
</organism>
<proteinExistence type="predicted"/>
<name>A0A1I0Y2N3_9BACT</name>
<accession>A0A1I0Y2N3</accession>
<gene>
    <name evidence="1" type="ORF">SAMN04489723_10452</name>
</gene>
<dbReference type="EMBL" id="FOKK01000004">
    <property type="protein sequence ID" value="SFB06870.1"/>
    <property type="molecule type" value="Genomic_DNA"/>
</dbReference>
<sequence>MAKLVDLAKFQGANPTEIESWRFRYALGLDVKHNVLTYLRQDTESLSYNLNLSEFKAVKLIKKYQEVNGKPQTQKLPEYVALELIPVASGAQVISLEIYDGELYSDLMGETVIAEKWVGILNKQLN</sequence>
<protein>
    <submittedName>
        <fullName evidence="1">Uncharacterized protein</fullName>
    </submittedName>
</protein>